<name>A0AAV8W5D1_9CUCU</name>
<evidence type="ECO:0000313" key="3">
    <source>
        <dbReference type="EMBL" id="KAJ8921367.1"/>
    </source>
</evidence>
<proteinExistence type="predicted"/>
<dbReference type="Proteomes" id="UP001159042">
    <property type="component" value="Unassembled WGS sequence"/>
</dbReference>
<sequence>MHIWLILIILGTARQVTLEKVLQRNRRYLVFPNGGTFKLVIGIAIPVKLGPMQTMAVGWNFQYQYAAPTNITQLRNYPPIVSGRARDKREDRETQENKEEEQKSDRALFYSGIESVLNNEGIDGRACILRSICENAVDSAFHEANGLYGHLLHIALTPSYGDGETDPDLDPVYLEAQKAGEYGVECDSLYSDCNYGNGLLDLFSVVENDIEKYTTFI</sequence>
<keyword evidence="2" id="KW-0732">Signal</keyword>
<feature type="chain" id="PRO_5043956240" evidence="2">
    <location>
        <begin position="19"/>
        <end position="217"/>
    </location>
</feature>
<dbReference type="SMART" id="SM00718">
    <property type="entry name" value="DM4_12"/>
    <property type="match status" value="1"/>
</dbReference>
<feature type="compositionally biased region" description="Basic and acidic residues" evidence="1">
    <location>
        <begin position="84"/>
        <end position="104"/>
    </location>
</feature>
<dbReference type="AlphaFoldDB" id="A0AAV8W5D1"/>
<comment type="caution">
    <text evidence="3">The sequence shown here is derived from an EMBL/GenBank/DDBJ whole genome shotgun (WGS) entry which is preliminary data.</text>
</comment>
<dbReference type="PANTHER" id="PTHR21398">
    <property type="entry name" value="AGAP007094-PA"/>
    <property type="match status" value="1"/>
</dbReference>
<dbReference type="EMBL" id="JANEYG010000010">
    <property type="protein sequence ID" value="KAJ8921367.1"/>
    <property type="molecule type" value="Genomic_DNA"/>
</dbReference>
<evidence type="ECO:0000256" key="2">
    <source>
        <dbReference type="SAM" id="SignalP"/>
    </source>
</evidence>
<keyword evidence="4" id="KW-1185">Reference proteome</keyword>
<dbReference type="InterPro" id="IPR006631">
    <property type="entry name" value="DM4_12"/>
</dbReference>
<dbReference type="PANTHER" id="PTHR21398:SF11">
    <property type="entry name" value="HDC15381-RELATED"/>
    <property type="match status" value="1"/>
</dbReference>
<feature type="signal peptide" evidence="2">
    <location>
        <begin position="1"/>
        <end position="18"/>
    </location>
</feature>
<feature type="region of interest" description="Disordered" evidence="1">
    <location>
        <begin position="82"/>
        <end position="104"/>
    </location>
</feature>
<gene>
    <name evidence="3" type="ORF">NQ315_002982</name>
</gene>
<evidence type="ECO:0000313" key="4">
    <source>
        <dbReference type="Proteomes" id="UP001159042"/>
    </source>
</evidence>
<reference evidence="3 4" key="1">
    <citation type="journal article" date="2023" name="Insect Mol. Biol.">
        <title>Genome sequencing provides insights into the evolution of gene families encoding plant cell wall-degrading enzymes in longhorned beetles.</title>
        <authorList>
            <person name="Shin N.R."/>
            <person name="Okamura Y."/>
            <person name="Kirsch R."/>
            <person name="Pauchet Y."/>
        </authorList>
    </citation>
    <scope>NUCLEOTIDE SEQUENCE [LARGE SCALE GENOMIC DNA]</scope>
    <source>
        <strain evidence="3">EAD_L_NR</strain>
    </source>
</reference>
<organism evidence="3 4">
    <name type="scientific">Exocentrus adspersus</name>
    <dbReference type="NCBI Taxonomy" id="1586481"/>
    <lineage>
        <taxon>Eukaryota</taxon>
        <taxon>Metazoa</taxon>
        <taxon>Ecdysozoa</taxon>
        <taxon>Arthropoda</taxon>
        <taxon>Hexapoda</taxon>
        <taxon>Insecta</taxon>
        <taxon>Pterygota</taxon>
        <taxon>Neoptera</taxon>
        <taxon>Endopterygota</taxon>
        <taxon>Coleoptera</taxon>
        <taxon>Polyphaga</taxon>
        <taxon>Cucujiformia</taxon>
        <taxon>Chrysomeloidea</taxon>
        <taxon>Cerambycidae</taxon>
        <taxon>Lamiinae</taxon>
        <taxon>Acanthocinini</taxon>
        <taxon>Exocentrus</taxon>
    </lineage>
</organism>
<evidence type="ECO:0000256" key="1">
    <source>
        <dbReference type="SAM" id="MobiDB-lite"/>
    </source>
</evidence>
<dbReference type="Pfam" id="PF07841">
    <property type="entry name" value="DM4_12"/>
    <property type="match status" value="1"/>
</dbReference>
<protein>
    <submittedName>
        <fullName evidence="3">Uncharacterized protein</fullName>
    </submittedName>
</protein>
<accession>A0AAV8W5D1</accession>